<accession>A0A4Y7SJZ5</accession>
<dbReference type="Proteomes" id="UP000298030">
    <property type="component" value="Unassembled WGS sequence"/>
</dbReference>
<evidence type="ECO:0000313" key="2">
    <source>
        <dbReference type="Proteomes" id="UP000298030"/>
    </source>
</evidence>
<name>A0A4Y7SJZ5_COPMI</name>
<dbReference type="AlphaFoldDB" id="A0A4Y7SJZ5"/>
<proteinExistence type="predicted"/>
<evidence type="ECO:0000313" key="1">
    <source>
        <dbReference type="EMBL" id="TEB22145.1"/>
    </source>
</evidence>
<keyword evidence="2" id="KW-1185">Reference proteome</keyword>
<reference evidence="1 2" key="1">
    <citation type="journal article" date="2019" name="Nat. Ecol. Evol.">
        <title>Megaphylogeny resolves global patterns of mushroom evolution.</title>
        <authorList>
            <person name="Varga T."/>
            <person name="Krizsan K."/>
            <person name="Foldi C."/>
            <person name="Dima B."/>
            <person name="Sanchez-Garcia M."/>
            <person name="Sanchez-Ramirez S."/>
            <person name="Szollosi G.J."/>
            <person name="Szarkandi J.G."/>
            <person name="Papp V."/>
            <person name="Albert L."/>
            <person name="Andreopoulos W."/>
            <person name="Angelini C."/>
            <person name="Antonin V."/>
            <person name="Barry K.W."/>
            <person name="Bougher N.L."/>
            <person name="Buchanan P."/>
            <person name="Buyck B."/>
            <person name="Bense V."/>
            <person name="Catcheside P."/>
            <person name="Chovatia M."/>
            <person name="Cooper J."/>
            <person name="Damon W."/>
            <person name="Desjardin D."/>
            <person name="Finy P."/>
            <person name="Geml J."/>
            <person name="Haridas S."/>
            <person name="Hughes K."/>
            <person name="Justo A."/>
            <person name="Karasinski D."/>
            <person name="Kautmanova I."/>
            <person name="Kiss B."/>
            <person name="Kocsube S."/>
            <person name="Kotiranta H."/>
            <person name="LaButti K.M."/>
            <person name="Lechner B.E."/>
            <person name="Liimatainen K."/>
            <person name="Lipzen A."/>
            <person name="Lukacs Z."/>
            <person name="Mihaltcheva S."/>
            <person name="Morgado L.N."/>
            <person name="Niskanen T."/>
            <person name="Noordeloos M.E."/>
            <person name="Ohm R.A."/>
            <person name="Ortiz-Santana B."/>
            <person name="Ovrebo C."/>
            <person name="Racz N."/>
            <person name="Riley R."/>
            <person name="Savchenko A."/>
            <person name="Shiryaev A."/>
            <person name="Soop K."/>
            <person name="Spirin V."/>
            <person name="Szebenyi C."/>
            <person name="Tomsovsky M."/>
            <person name="Tulloss R.E."/>
            <person name="Uehling J."/>
            <person name="Grigoriev I.V."/>
            <person name="Vagvolgyi C."/>
            <person name="Papp T."/>
            <person name="Martin F.M."/>
            <person name="Miettinen O."/>
            <person name="Hibbett D.S."/>
            <person name="Nagy L.G."/>
        </authorList>
    </citation>
    <scope>NUCLEOTIDE SEQUENCE [LARGE SCALE GENOMIC DNA]</scope>
    <source>
        <strain evidence="1 2">FP101781</strain>
    </source>
</reference>
<organism evidence="1 2">
    <name type="scientific">Coprinellus micaceus</name>
    <name type="common">Glistening ink-cap mushroom</name>
    <name type="synonym">Coprinus micaceus</name>
    <dbReference type="NCBI Taxonomy" id="71717"/>
    <lineage>
        <taxon>Eukaryota</taxon>
        <taxon>Fungi</taxon>
        <taxon>Dikarya</taxon>
        <taxon>Basidiomycota</taxon>
        <taxon>Agaricomycotina</taxon>
        <taxon>Agaricomycetes</taxon>
        <taxon>Agaricomycetidae</taxon>
        <taxon>Agaricales</taxon>
        <taxon>Agaricineae</taxon>
        <taxon>Psathyrellaceae</taxon>
        <taxon>Coprinellus</taxon>
    </lineage>
</organism>
<sequence>MSTSASPTNAGPLRPGYILMEYGKRAKVVKKPDTVKSAQDIRTLAASLFSQIALAPPAEEGFDIAFYTTTMPERPGRRVPISAEAIVEVWPVISDLEMYIVNPYDCPPEDEDDED</sequence>
<protein>
    <submittedName>
        <fullName evidence="1">Uncharacterized protein</fullName>
    </submittedName>
</protein>
<gene>
    <name evidence="1" type="ORF">FA13DRAFT_1741215</name>
</gene>
<comment type="caution">
    <text evidence="1">The sequence shown here is derived from an EMBL/GenBank/DDBJ whole genome shotgun (WGS) entry which is preliminary data.</text>
</comment>
<dbReference type="EMBL" id="QPFP01000096">
    <property type="protein sequence ID" value="TEB22145.1"/>
    <property type="molecule type" value="Genomic_DNA"/>
</dbReference>